<accession>B6G820</accession>
<dbReference type="AlphaFoldDB" id="B6G820"/>
<dbReference type="EMBL" id="ABXJ01000013">
    <property type="protein sequence ID" value="EEA91533.1"/>
    <property type="molecule type" value="Genomic_DNA"/>
</dbReference>
<keyword evidence="13" id="KW-1185">Reference proteome</keyword>
<keyword evidence="8 10" id="KW-0408">Iron</keyword>
<keyword evidence="4 10" id="KW-0004">4Fe-4S</keyword>
<evidence type="ECO:0000313" key="13">
    <source>
        <dbReference type="Proteomes" id="UP000003560"/>
    </source>
</evidence>
<evidence type="ECO:0000256" key="6">
    <source>
        <dbReference type="ARBA" id="ARBA00022723"/>
    </source>
</evidence>
<comment type="function">
    <text evidence="1 10">Activation of pyruvate formate-lyase under anaerobic conditions by generation of an organic free radical, using S-adenosylmethionine and reduced flavodoxin as cosubstrates to produce 5'-deoxy-adenosine.</text>
</comment>
<dbReference type="Pfam" id="PF04055">
    <property type="entry name" value="Radical_SAM"/>
    <property type="match status" value="1"/>
</dbReference>
<gene>
    <name evidence="12" type="primary">pflA</name>
    <name evidence="12" type="ORF">COLSTE_00210</name>
</gene>
<dbReference type="GO" id="GO:0005737">
    <property type="term" value="C:cytoplasm"/>
    <property type="evidence" value="ECO:0007669"/>
    <property type="project" value="UniProtKB-SubCell"/>
</dbReference>
<evidence type="ECO:0000256" key="1">
    <source>
        <dbReference type="ARBA" id="ARBA00003141"/>
    </source>
</evidence>
<dbReference type="GO" id="GO:0046872">
    <property type="term" value="F:metal ion binding"/>
    <property type="evidence" value="ECO:0007669"/>
    <property type="project" value="UniProtKB-UniRule"/>
</dbReference>
<dbReference type="InterPro" id="IPR012839">
    <property type="entry name" value="Organic_radical_activase"/>
</dbReference>
<evidence type="ECO:0000256" key="3">
    <source>
        <dbReference type="ARBA" id="ARBA00021356"/>
    </source>
</evidence>
<comment type="caution">
    <text evidence="12">The sequence shown here is derived from an EMBL/GenBank/DDBJ whole genome shotgun (WGS) entry which is preliminary data.</text>
</comment>
<keyword evidence="9 10" id="KW-0411">Iron-sulfur</keyword>
<dbReference type="InterPro" id="IPR012838">
    <property type="entry name" value="PFL1_activating"/>
</dbReference>
<evidence type="ECO:0000256" key="5">
    <source>
        <dbReference type="ARBA" id="ARBA00022691"/>
    </source>
</evidence>
<dbReference type="PROSITE" id="PS51918">
    <property type="entry name" value="RADICAL_SAM"/>
    <property type="match status" value="1"/>
</dbReference>
<dbReference type="InterPro" id="IPR034457">
    <property type="entry name" value="Organic_radical-activating"/>
</dbReference>
<reference evidence="12 13" key="2">
    <citation type="submission" date="2008-10" db="EMBL/GenBank/DDBJ databases">
        <authorList>
            <person name="Fulton L."/>
            <person name="Clifton S."/>
            <person name="Fulton B."/>
            <person name="Xu J."/>
            <person name="Minx P."/>
            <person name="Pepin K.H."/>
            <person name="Johnson M."/>
            <person name="Thiruvilangam P."/>
            <person name="Bhonagiri V."/>
            <person name="Nash W.E."/>
            <person name="Mardis E.R."/>
            <person name="Wilson R.K."/>
        </authorList>
    </citation>
    <scope>NUCLEOTIDE SEQUENCE [LARGE SCALE GENOMIC DNA]</scope>
    <source>
        <strain evidence="12 13">DSM 13279</strain>
    </source>
</reference>
<keyword evidence="7 10" id="KW-0560">Oxidoreductase</keyword>
<dbReference type="PROSITE" id="PS01087">
    <property type="entry name" value="RADICAL_ACTIVATING"/>
    <property type="match status" value="1"/>
</dbReference>
<keyword evidence="6 10" id="KW-0479">Metal-binding</keyword>
<dbReference type="InterPro" id="IPR013785">
    <property type="entry name" value="Aldolase_TIM"/>
</dbReference>
<evidence type="ECO:0000259" key="11">
    <source>
        <dbReference type="PROSITE" id="PS51918"/>
    </source>
</evidence>
<evidence type="ECO:0000256" key="4">
    <source>
        <dbReference type="ARBA" id="ARBA00022485"/>
    </source>
</evidence>
<organism evidence="12 13">
    <name type="scientific">Collinsella stercoris DSM 13279</name>
    <dbReference type="NCBI Taxonomy" id="445975"/>
    <lineage>
        <taxon>Bacteria</taxon>
        <taxon>Bacillati</taxon>
        <taxon>Actinomycetota</taxon>
        <taxon>Coriobacteriia</taxon>
        <taxon>Coriobacteriales</taxon>
        <taxon>Coriobacteriaceae</taxon>
        <taxon>Collinsella</taxon>
    </lineage>
</organism>
<feature type="domain" description="Radical SAM core" evidence="11">
    <location>
        <begin position="30"/>
        <end position="261"/>
    </location>
</feature>
<dbReference type="GO" id="GO:0043365">
    <property type="term" value="F:[formate-C-acetyltransferase]-activating enzyme activity"/>
    <property type="evidence" value="ECO:0007669"/>
    <property type="project" value="UniProtKB-UniRule"/>
</dbReference>
<dbReference type="NCBIfam" id="TIGR02493">
    <property type="entry name" value="PFLA"/>
    <property type="match status" value="1"/>
</dbReference>
<dbReference type="PIRSF" id="PIRSF000371">
    <property type="entry name" value="PFL_act_enz"/>
    <property type="match status" value="1"/>
</dbReference>
<dbReference type="InterPro" id="IPR007197">
    <property type="entry name" value="rSAM"/>
</dbReference>
<dbReference type="OrthoDB" id="9782387at2"/>
<name>B6G820_9ACTN</name>
<protein>
    <recommendedName>
        <fullName evidence="3 10">Pyruvate formate-lyase-activating enzyme</fullName>
        <ecNumber evidence="10">1.97.1.4</ecNumber>
    </recommendedName>
</protein>
<comment type="subcellular location">
    <subcellularLocation>
        <location evidence="10">Cytoplasm</location>
    </subcellularLocation>
</comment>
<evidence type="ECO:0000256" key="9">
    <source>
        <dbReference type="ARBA" id="ARBA00023014"/>
    </source>
</evidence>
<dbReference type="PANTHER" id="PTHR30352:SF5">
    <property type="entry name" value="PYRUVATE FORMATE-LYASE 1-ACTIVATING ENZYME"/>
    <property type="match status" value="1"/>
</dbReference>
<keyword evidence="5 10" id="KW-0949">S-adenosyl-L-methionine</keyword>
<evidence type="ECO:0000256" key="2">
    <source>
        <dbReference type="ARBA" id="ARBA00009777"/>
    </source>
</evidence>
<comment type="cofactor">
    <cofactor evidence="10">
        <name>[4Fe-4S] cluster</name>
        <dbReference type="ChEBI" id="CHEBI:49883"/>
    </cofactor>
    <text evidence="10">Binds 1 [4Fe-4S] cluster. The cluster is coordinated with 3 cysteines and an exchangeable S-adenosyl-L-methionine.</text>
</comment>
<evidence type="ECO:0000256" key="8">
    <source>
        <dbReference type="ARBA" id="ARBA00023004"/>
    </source>
</evidence>
<dbReference type="EC" id="1.97.1.4" evidence="10"/>
<dbReference type="CDD" id="cd01335">
    <property type="entry name" value="Radical_SAM"/>
    <property type="match status" value="1"/>
</dbReference>
<keyword evidence="10" id="KW-0963">Cytoplasm</keyword>
<dbReference type="InterPro" id="IPR058240">
    <property type="entry name" value="rSAM_sf"/>
</dbReference>
<dbReference type="SFLD" id="SFLDS00029">
    <property type="entry name" value="Radical_SAM"/>
    <property type="match status" value="1"/>
</dbReference>
<proteinExistence type="inferred from homology"/>
<keyword evidence="12" id="KW-0670">Pyruvate</keyword>
<dbReference type="SFLD" id="SFLDG01066">
    <property type="entry name" value="organic_radical-activating_enz"/>
    <property type="match status" value="1"/>
</dbReference>
<keyword evidence="12" id="KW-0456">Lyase</keyword>
<dbReference type="GO" id="GO:0016829">
    <property type="term" value="F:lyase activity"/>
    <property type="evidence" value="ECO:0007669"/>
    <property type="project" value="UniProtKB-KW"/>
</dbReference>
<dbReference type="RefSeq" id="WP_006719753.1">
    <property type="nucleotide sequence ID" value="NZ_CP085935.1"/>
</dbReference>
<evidence type="ECO:0000313" key="12">
    <source>
        <dbReference type="EMBL" id="EEA91533.1"/>
    </source>
</evidence>
<dbReference type="GeneID" id="98002594"/>
<dbReference type="HOGENOM" id="CLU_058969_1_1_11"/>
<comment type="similarity">
    <text evidence="2 10">Belongs to the organic radical-activating enzymes family.</text>
</comment>
<dbReference type="GO" id="GO:0051539">
    <property type="term" value="F:4 iron, 4 sulfur cluster binding"/>
    <property type="evidence" value="ECO:0007669"/>
    <property type="project" value="UniProtKB-UniRule"/>
</dbReference>
<dbReference type="SUPFAM" id="SSF102114">
    <property type="entry name" value="Radical SAM enzymes"/>
    <property type="match status" value="1"/>
</dbReference>
<dbReference type="InterPro" id="IPR001989">
    <property type="entry name" value="Radical_activat_CS"/>
</dbReference>
<dbReference type="Gene3D" id="3.20.20.70">
    <property type="entry name" value="Aldolase class I"/>
    <property type="match status" value="1"/>
</dbReference>
<reference evidence="12 13" key="1">
    <citation type="submission" date="2008-10" db="EMBL/GenBank/DDBJ databases">
        <title>Draft genome sequence of Collinsella stercoris (DSM 13279).</title>
        <authorList>
            <person name="Sudarsanam P."/>
            <person name="Ley R."/>
            <person name="Guruge J."/>
            <person name="Turnbaugh P.J."/>
            <person name="Mahowald M."/>
            <person name="Liep D."/>
            <person name="Gordon J."/>
        </authorList>
    </citation>
    <scope>NUCLEOTIDE SEQUENCE [LARGE SCALE GENOMIC DNA]</scope>
    <source>
        <strain evidence="12 13">DSM 13279</strain>
    </source>
</reference>
<evidence type="ECO:0000256" key="7">
    <source>
        <dbReference type="ARBA" id="ARBA00023002"/>
    </source>
</evidence>
<comment type="catalytic activity">
    <reaction evidence="10">
        <text>glycyl-[formate C-acetyltransferase] + reduced [flavodoxin] + S-adenosyl-L-methionine = glycin-2-yl radical-[formate C-acetyltransferase] + semiquinone [flavodoxin] + 5'-deoxyadenosine + L-methionine + H(+)</text>
        <dbReference type="Rhea" id="RHEA:19225"/>
        <dbReference type="Rhea" id="RHEA-COMP:10622"/>
        <dbReference type="Rhea" id="RHEA-COMP:12190"/>
        <dbReference type="Rhea" id="RHEA-COMP:12191"/>
        <dbReference type="Rhea" id="RHEA-COMP:14480"/>
        <dbReference type="ChEBI" id="CHEBI:15378"/>
        <dbReference type="ChEBI" id="CHEBI:17319"/>
        <dbReference type="ChEBI" id="CHEBI:29947"/>
        <dbReference type="ChEBI" id="CHEBI:32722"/>
        <dbReference type="ChEBI" id="CHEBI:57618"/>
        <dbReference type="ChEBI" id="CHEBI:57844"/>
        <dbReference type="ChEBI" id="CHEBI:59789"/>
        <dbReference type="ChEBI" id="CHEBI:140311"/>
        <dbReference type="EC" id="1.97.1.4"/>
    </reaction>
</comment>
<dbReference type="Proteomes" id="UP000003560">
    <property type="component" value="Unassembled WGS sequence"/>
</dbReference>
<dbReference type="PANTHER" id="PTHR30352">
    <property type="entry name" value="PYRUVATE FORMATE-LYASE-ACTIVATING ENZYME"/>
    <property type="match status" value="1"/>
</dbReference>
<dbReference type="eggNOG" id="COG1180">
    <property type="taxonomic scope" value="Bacteria"/>
</dbReference>
<evidence type="ECO:0000256" key="10">
    <source>
        <dbReference type="RuleBase" id="RU362053"/>
    </source>
</evidence>
<sequence length="272" mass="29837">MAQIVLEQGQSQESRYATGRVHSIESMGTVDGPGVRFVVFTQGCPMRCAYCHNPDTWAVGSGAGTSVTVERIIDEFESNRPFYRTGGITVTGGEPLLQPEFVGDLFAAMHANPNGRVHTCLDSCGYAYNPKKPARFDKVLAQTDLVLLDIKHSDPEGHKALTRCAPDNILAFGDELARRGVKVVIRHVIVPGITDTEEECEALGRLIAPWHNVVGLEMLPYHTMGIVKYEQLGLEYPLKDVPAMDKGRIPALREAVMRGLRQARAAERHCAG</sequence>
<dbReference type="STRING" id="445975.COLSTE_00210"/>